<proteinExistence type="predicted"/>
<evidence type="ECO:0000313" key="3">
    <source>
        <dbReference type="Proteomes" id="UP000186817"/>
    </source>
</evidence>
<keyword evidence="3" id="KW-1185">Reference proteome</keyword>
<dbReference type="Proteomes" id="UP000186817">
    <property type="component" value="Unassembled WGS sequence"/>
</dbReference>
<dbReference type="OrthoDB" id="444040at2759"/>
<reference evidence="2 3" key="1">
    <citation type="submission" date="2016-02" db="EMBL/GenBank/DDBJ databases">
        <title>Genome analysis of coral dinoflagellate symbionts highlights evolutionary adaptations to a symbiotic lifestyle.</title>
        <authorList>
            <person name="Aranda M."/>
            <person name="Li Y."/>
            <person name="Liew Y.J."/>
            <person name="Baumgarten S."/>
            <person name="Simakov O."/>
            <person name="Wilson M."/>
            <person name="Piel J."/>
            <person name="Ashoor H."/>
            <person name="Bougouffa S."/>
            <person name="Bajic V.B."/>
            <person name="Ryu T."/>
            <person name="Ravasi T."/>
            <person name="Bayer T."/>
            <person name="Micklem G."/>
            <person name="Kim H."/>
            <person name="Bhak J."/>
            <person name="Lajeunesse T.C."/>
            <person name="Voolstra C.R."/>
        </authorList>
    </citation>
    <scope>NUCLEOTIDE SEQUENCE [LARGE SCALE GENOMIC DNA]</scope>
    <source>
        <strain evidence="2 3">CCMP2467</strain>
    </source>
</reference>
<comment type="caution">
    <text evidence="2">The sequence shown here is derived from an EMBL/GenBank/DDBJ whole genome shotgun (WGS) entry which is preliminary data.</text>
</comment>
<feature type="region of interest" description="Disordered" evidence="1">
    <location>
        <begin position="110"/>
        <end position="130"/>
    </location>
</feature>
<dbReference type="AlphaFoldDB" id="A0A1Q9E048"/>
<protein>
    <submittedName>
        <fullName evidence="2">Uncharacterized protein</fullName>
    </submittedName>
</protein>
<evidence type="ECO:0000256" key="1">
    <source>
        <dbReference type="SAM" id="MobiDB-lite"/>
    </source>
</evidence>
<gene>
    <name evidence="2" type="ORF">AK812_SmicGene16548</name>
</gene>
<accession>A0A1Q9E048</accession>
<organism evidence="2 3">
    <name type="scientific">Symbiodinium microadriaticum</name>
    <name type="common">Dinoflagellate</name>
    <name type="synonym">Zooxanthella microadriatica</name>
    <dbReference type="NCBI Taxonomy" id="2951"/>
    <lineage>
        <taxon>Eukaryota</taxon>
        <taxon>Sar</taxon>
        <taxon>Alveolata</taxon>
        <taxon>Dinophyceae</taxon>
        <taxon>Suessiales</taxon>
        <taxon>Symbiodiniaceae</taxon>
        <taxon>Symbiodinium</taxon>
    </lineage>
</organism>
<sequence>MFNTLYLCEKLGKRAIFLSSEIRDAIPLLTCELKPMAASPCPRDREVLKSWTTERSSSRSRPMIVVLLQCIETRAVTDKPLEVTAGMPVYRASDILNQLARIRGQVKESLGGRPDLQSSSASECTGAEHQVPASKKAELWKKWIPAARLQAAPV</sequence>
<name>A0A1Q9E048_SYMMI</name>
<dbReference type="EMBL" id="LSRX01000317">
    <property type="protein sequence ID" value="OLQ00759.1"/>
    <property type="molecule type" value="Genomic_DNA"/>
</dbReference>
<evidence type="ECO:0000313" key="2">
    <source>
        <dbReference type="EMBL" id="OLQ00759.1"/>
    </source>
</evidence>